<proteinExistence type="predicted"/>
<gene>
    <name evidence="1" type="ORF">QE152_g3993</name>
</gene>
<protein>
    <submittedName>
        <fullName evidence="1">Uncharacterized protein</fullName>
    </submittedName>
</protein>
<sequence>MHVLDAEYVTHHGDELLKNHDEQMVSSAKEKRDAGSFYILLCGRPVNPSTSSLQRDAPFDATVTGYINLITIYGNALSVRLPAVGAGRVAVKENATPHRCGEIFIIVCSIIHPC</sequence>
<organism evidence="1 2">
    <name type="scientific">Popillia japonica</name>
    <name type="common">Japanese beetle</name>
    <dbReference type="NCBI Taxonomy" id="7064"/>
    <lineage>
        <taxon>Eukaryota</taxon>
        <taxon>Metazoa</taxon>
        <taxon>Ecdysozoa</taxon>
        <taxon>Arthropoda</taxon>
        <taxon>Hexapoda</taxon>
        <taxon>Insecta</taxon>
        <taxon>Pterygota</taxon>
        <taxon>Neoptera</taxon>
        <taxon>Endopterygota</taxon>
        <taxon>Coleoptera</taxon>
        <taxon>Polyphaga</taxon>
        <taxon>Scarabaeiformia</taxon>
        <taxon>Scarabaeidae</taxon>
        <taxon>Rutelinae</taxon>
        <taxon>Popillia</taxon>
    </lineage>
</organism>
<accession>A0AAW1N225</accession>
<dbReference type="EMBL" id="JASPKY010000018">
    <property type="protein sequence ID" value="KAK9752682.1"/>
    <property type="molecule type" value="Genomic_DNA"/>
</dbReference>
<name>A0AAW1N225_POPJA</name>
<reference evidence="1 2" key="1">
    <citation type="journal article" date="2024" name="BMC Genomics">
        <title>De novo assembly and annotation of Popillia japonica's genome with initial clues to its potential as an invasive pest.</title>
        <authorList>
            <person name="Cucini C."/>
            <person name="Boschi S."/>
            <person name="Funari R."/>
            <person name="Cardaioli E."/>
            <person name="Iannotti N."/>
            <person name="Marturano G."/>
            <person name="Paoli F."/>
            <person name="Bruttini M."/>
            <person name="Carapelli A."/>
            <person name="Frati F."/>
            <person name="Nardi F."/>
        </authorList>
    </citation>
    <scope>NUCLEOTIDE SEQUENCE [LARGE SCALE GENOMIC DNA]</scope>
    <source>
        <strain evidence="1">DMR45628</strain>
    </source>
</reference>
<dbReference type="AlphaFoldDB" id="A0AAW1N225"/>
<evidence type="ECO:0000313" key="2">
    <source>
        <dbReference type="Proteomes" id="UP001458880"/>
    </source>
</evidence>
<dbReference type="Proteomes" id="UP001458880">
    <property type="component" value="Unassembled WGS sequence"/>
</dbReference>
<keyword evidence="2" id="KW-1185">Reference proteome</keyword>
<evidence type="ECO:0000313" key="1">
    <source>
        <dbReference type="EMBL" id="KAK9752682.1"/>
    </source>
</evidence>
<comment type="caution">
    <text evidence="1">The sequence shown here is derived from an EMBL/GenBank/DDBJ whole genome shotgun (WGS) entry which is preliminary data.</text>
</comment>